<comment type="caution">
    <text evidence="7">The sequence shown here is derived from an EMBL/GenBank/DDBJ whole genome shotgun (WGS) entry which is preliminary data.</text>
</comment>
<dbReference type="InterPro" id="IPR004886">
    <property type="entry name" value="Glucanosyltransferase"/>
</dbReference>
<dbReference type="Proteomes" id="UP000242519">
    <property type="component" value="Unassembled WGS sequence"/>
</dbReference>
<protein>
    <recommendedName>
        <fullName evidence="5">1,3-beta-glucanosyltransferase</fullName>
        <ecNumber evidence="5">2.4.1.-</ecNumber>
    </recommendedName>
</protein>
<dbReference type="GO" id="GO:0071970">
    <property type="term" value="P:fungal-type cell wall (1-&gt;3)-beta-D-glucan biosynthetic process"/>
    <property type="evidence" value="ECO:0007669"/>
    <property type="project" value="TreeGrafter"/>
</dbReference>
<evidence type="ECO:0000256" key="5">
    <source>
        <dbReference type="RuleBase" id="RU361209"/>
    </source>
</evidence>
<dbReference type="GO" id="GO:0098552">
    <property type="term" value="C:side of membrane"/>
    <property type="evidence" value="ECO:0007669"/>
    <property type="project" value="UniProtKB-KW"/>
</dbReference>
<accession>A0A218YVQ8</accession>
<dbReference type="InterPro" id="IPR017853">
    <property type="entry name" value="GH"/>
</dbReference>
<sequence>MFTHLLVSALLACLALQASALATISVKGSKFFAGGNQFFLKGVAYQGTPDDPLVDTNQCRLDAHAMQSIGTNSIRVYHVDPAAHHDGCMAVFRNAGIYVWVDVDTFTSYIVQTDPAWTKEQFEAYAKVVDAFHHYDNLGGFWIGNEVINSLGGSPSAPYIKAAVADMKSYINAKSYRKVPIGYSAADIAELRPMLQDYLACGEADEAIDFFGLNSYEWCGDATYQTSGYSALQNMALGYNLPIFFSETGCNVGGERTFNDQKAIFGPEMIHTWSGSILYEWVEETNAYGLVTYPNGQIYSGAPIPIQPDFDNLSNVWKGTSPTGVSEGRYTAKYSAPACPAATGGWSVDGDVPLPRLDSSIIKAIAAGKEAPASPNSTSKPSASLDSPTDQASSTTAKNRKPTTTASSPASTSKSAANAVTPPPFIAYVDNLGGHGGEIGFLVLSTIFVLGAGAFL</sequence>
<comment type="subcellular location">
    <subcellularLocation>
        <location evidence="1 5">Cell membrane</location>
        <topology evidence="1 5">Lipid-anchor</topology>
        <topology evidence="1 5">GPI-anchor</topology>
    </subcellularLocation>
</comment>
<evidence type="ECO:0000256" key="4">
    <source>
        <dbReference type="ARBA" id="ARBA00023180"/>
    </source>
</evidence>
<evidence type="ECO:0000256" key="6">
    <source>
        <dbReference type="SAM" id="MobiDB-lite"/>
    </source>
</evidence>
<comment type="function">
    <text evidence="5">Splits internally a 1,3-beta-glucan molecule and transfers the newly generated reducing end (the donor) to the non-reducing end of another 1,3-beta-glucan molecule (the acceptor) forming a 1,3-beta linkage, resulting in the elongation of 1,3-beta-glucan chains in the cell wall.</text>
</comment>
<dbReference type="GO" id="GO:0031505">
    <property type="term" value="P:fungal-type cell wall organization"/>
    <property type="evidence" value="ECO:0007669"/>
    <property type="project" value="TreeGrafter"/>
</dbReference>
<evidence type="ECO:0000313" key="7">
    <source>
        <dbReference type="EMBL" id="OWO99382.1"/>
    </source>
</evidence>
<comment type="similarity">
    <text evidence="2 5">Belongs to the glycosyl hydrolase 72 family.</text>
</comment>
<keyword evidence="5" id="KW-0449">Lipoprotein</keyword>
<organism evidence="7 8">
    <name type="scientific">Diplocarpon coronariae</name>
    <dbReference type="NCBI Taxonomy" id="2795749"/>
    <lineage>
        <taxon>Eukaryota</taxon>
        <taxon>Fungi</taxon>
        <taxon>Dikarya</taxon>
        <taxon>Ascomycota</taxon>
        <taxon>Pezizomycotina</taxon>
        <taxon>Leotiomycetes</taxon>
        <taxon>Helotiales</taxon>
        <taxon>Drepanopezizaceae</taxon>
        <taxon>Diplocarpon</taxon>
    </lineage>
</organism>
<dbReference type="PANTHER" id="PTHR31468:SF8">
    <property type="entry name" value="1,3-BETA-GLUCANOSYLTRANSFERASE GAS2"/>
    <property type="match status" value="1"/>
</dbReference>
<proteinExistence type="inferred from homology"/>
<feature type="chain" id="PRO_5011814441" description="1,3-beta-glucanosyltransferase" evidence="5">
    <location>
        <begin position="21"/>
        <end position="456"/>
    </location>
</feature>
<dbReference type="EMBL" id="MZNU01000361">
    <property type="protein sequence ID" value="OWO99382.1"/>
    <property type="molecule type" value="Genomic_DNA"/>
</dbReference>
<feature type="compositionally biased region" description="Polar residues" evidence="6">
    <location>
        <begin position="374"/>
        <end position="397"/>
    </location>
</feature>
<dbReference type="EC" id="2.4.1.-" evidence="5"/>
<evidence type="ECO:0000256" key="2">
    <source>
        <dbReference type="ARBA" id="ARBA00007528"/>
    </source>
</evidence>
<evidence type="ECO:0000256" key="3">
    <source>
        <dbReference type="ARBA" id="ARBA00022729"/>
    </source>
</evidence>
<feature type="signal peptide" evidence="5">
    <location>
        <begin position="1"/>
        <end position="20"/>
    </location>
</feature>
<dbReference type="GO" id="GO:0042124">
    <property type="term" value="F:1,3-beta-glucanosyltransferase activity"/>
    <property type="evidence" value="ECO:0007669"/>
    <property type="project" value="TreeGrafter"/>
</dbReference>
<feature type="region of interest" description="Disordered" evidence="6">
    <location>
        <begin position="368"/>
        <end position="417"/>
    </location>
</feature>
<keyword evidence="4" id="KW-0325">Glycoprotein</keyword>
<dbReference type="Gene3D" id="3.20.20.80">
    <property type="entry name" value="Glycosidases"/>
    <property type="match status" value="1"/>
</dbReference>
<dbReference type="GO" id="GO:0005886">
    <property type="term" value="C:plasma membrane"/>
    <property type="evidence" value="ECO:0007669"/>
    <property type="project" value="UniProtKB-SubCell"/>
</dbReference>
<gene>
    <name evidence="7" type="ORF">B2J93_8779</name>
</gene>
<dbReference type="AlphaFoldDB" id="A0A218YVQ8"/>
<dbReference type="Pfam" id="PF03198">
    <property type="entry name" value="Glyco_hydro_72"/>
    <property type="match status" value="1"/>
</dbReference>
<dbReference type="OrthoDB" id="421038at2759"/>
<dbReference type="InParanoid" id="A0A218YVQ8"/>
<name>A0A218YVQ8_9HELO</name>
<keyword evidence="3 5" id="KW-0732">Signal</keyword>
<keyword evidence="5" id="KW-0336">GPI-anchor</keyword>
<keyword evidence="8" id="KW-1185">Reference proteome</keyword>
<keyword evidence="5" id="KW-0808">Transferase</keyword>
<dbReference type="PANTHER" id="PTHR31468">
    <property type="entry name" value="1,3-BETA-GLUCANOSYLTRANSFERASE GAS1"/>
    <property type="match status" value="1"/>
</dbReference>
<evidence type="ECO:0000256" key="1">
    <source>
        <dbReference type="ARBA" id="ARBA00004609"/>
    </source>
</evidence>
<dbReference type="SUPFAM" id="SSF51445">
    <property type="entry name" value="(Trans)glycosidases"/>
    <property type="match status" value="1"/>
</dbReference>
<keyword evidence="5" id="KW-0472">Membrane</keyword>
<feature type="compositionally biased region" description="Low complexity" evidence="6">
    <location>
        <begin position="402"/>
        <end position="417"/>
    </location>
</feature>
<reference evidence="7 8" key="1">
    <citation type="submission" date="2017-04" db="EMBL/GenBank/DDBJ databases">
        <title>Draft genome sequence of Marssonina coronaria NL1: causal agent of apple blotch.</title>
        <authorList>
            <person name="Cheng Q."/>
        </authorList>
    </citation>
    <scope>NUCLEOTIDE SEQUENCE [LARGE SCALE GENOMIC DNA]</scope>
    <source>
        <strain evidence="7 8">NL1</strain>
    </source>
</reference>
<evidence type="ECO:0000313" key="8">
    <source>
        <dbReference type="Proteomes" id="UP000242519"/>
    </source>
</evidence>